<sequence>MFEPRLAVAAVVAMLALAGCAAGPPDRHQQADQVTQRIGALPAVVSASDVVADSVDAGLVYAEVHVLMTDDATADQVAAVTSTYLDHLRDTDYSGYRTELDVRRGASTFVVGNGREQLTNGQQIVGQARDWSALLDRFRGAAVTLHSAVAAQPAAGRVALQDSSAYPDVAAAFATLAATAPNLAGGHWIVGAGREHPAEVTTTGRWPTAAELTAWSALNADQSIPHADGMTVNGPTTGPLWFAEITRSHDRGVALQLARTHLPIVAKLPAPVLYTATDSWSGHLDATGQATSPTVVTVGGCTRRTYRAAPDEQALANAYETCKR</sequence>
<keyword evidence="3" id="KW-1185">Reference proteome</keyword>
<dbReference type="EMBL" id="AP022610">
    <property type="protein sequence ID" value="BBZ26448.1"/>
    <property type="molecule type" value="Genomic_DNA"/>
</dbReference>
<gene>
    <name evidence="2" type="ORF">MMAD_07430</name>
</gene>
<dbReference type="Proteomes" id="UP000466517">
    <property type="component" value="Chromosome"/>
</dbReference>
<organism evidence="2 3">
    <name type="scientific">Mycolicibacterium madagascariense</name>
    <dbReference type="NCBI Taxonomy" id="212765"/>
    <lineage>
        <taxon>Bacteria</taxon>
        <taxon>Bacillati</taxon>
        <taxon>Actinomycetota</taxon>
        <taxon>Actinomycetes</taxon>
        <taxon>Mycobacteriales</taxon>
        <taxon>Mycobacteriaceae</taxon>
        <taxon>Mycolicibacterium</taxon>
    </lineage>
</organism>
<proteinExistence type="predicted"/>
<evidence type="ECO:0000313" key="2">
    <source>
        <dbReference type="EMBL" id="BBZ26448.1"/>
    </source>
</evidence>
<keyword evidence="1" id="KW-0732">Signal</keyword>
<feature type="signal peptide" evidence="1">
    <location>
        <begin position="1"/>
        <end position="21"/>
    </location>
</feature>
<protein>
    <recommendedName>
        <fullName evidence="4">Lipoprotein</fullName>
    </recommendedName>
</protein>
<dbReference type="PROSITE" id="PS51257">
    <property type="entry name" value="PROKAR_LIPOPROTEIN"/>
    <property type="match status" value="1"/>
</dbReference>
<feature type="chain" id="PRO_5039320402" description="Lipoprotein" evidence="1">
    <location>
        <begin position="22"/>
        <end position="324"/>
    </location>
</feature>
<reference evidence="2 3" key="1">
    <citation type="journal article" date="2019" name="Emerg. Microbes Infect.">
        <title>Comprehensive subspecies identification of 175 nontuberculous mycobacteria species based on 7547 genomic profiles.</title>
        <authorList>
            <person name="Matsumoto Y."/>
            <person name="Kinjo T."/>
            <person name="Motooka D."/>
            <person name="Nabeya D."/>
            <person name="Jung N."/>
            <person name="Uechi K."/>
            <person name="Horii T."/>
            <person name="Iida T."/>
            <person name="Fujita J."/>
            <person name="Nakamura S."/>
        </authorList>
    </citation>
    <scope>NUCLEOTIDE SEQUENCE [LARGE SCALE GENOMIC DNA]</scope>
    <source>
        <strain evidence="2 3">JCM 13574</strain>
    </source>
</reference>
<accession>A0A7I7XDF9</accession>
<evidence type="ECO:0000256" key="1">
    <source>
        <dbReference type="SAM" id="SignalP"/>
    </source>
</evidence>
<evidence type="ECO:0000313" key="3">
    <source>
        <dbReference type="Proteomes" id="UP000466517"/>
    </source>
</evidence>
<name>A0A7I7XDF9_9MYCO</name>
<evidence type="ECO:0008006" key="4">
    <source>
        <dbReference type="Google" id="ProtNLM"/>
    </source>
</evidence>
<dbReference type="AlphaFoldDB" id="A0A7I7XDF9"/>
<dbReference type="KEGG" id="mmag:MMAD_07430"/>